<dbReference type="AlphaFoldDB" id="A0A517U4Y0"/>
<feature type="compositionally biased region" description="Basic and acidic residues" evidence="2">
    <location>
        <begin position="156"/>
        <end position="168"/>
    </location>
</feature>
<dbReference type="SUPFAM" id="SSF50156">
    <property type="entry name" value="PDZ domain-like"/>
    <property type="match status" value="3"/>
</dbReference>
<evidence type="ECO:0000313" key="4">
    <source>
        <dbReference type="EMBL" id="QDT75679.1"/>
    </source>
</evidence>
<dbReference type="EMBL" id="CP036339">
    <property type="protein sequence ID" value="QDT75679.1"/>
    <property type="molecule type" value="Genomic_DNA"/>
</dbReference>
<dbReference type="GO" id="GO:0008236">
    <property type="term" value="F:serine-type peptidase activity"/>
    <property type="evidence" value="ECO:0007669"/>
    <property type="project" value="UniProtKB-KW"/>
</dbReference>
<evidence type="ECO:0000256" key="1">
    <source>
        <dbReference type="ARBA" id="ARBA00010541"/>
    </source>
</evidence>
<dbReference type="PANTHER" id="PTHR22939">
    <property type="entry name" value="SERINE PROTEASE FAMILY S1C HTRA-RELATED"/>
    <property type="match status" value="1"/>
</dbReference>
<protein>
    <submittedName>
        <fullName evidence="4">Periplasmic serine endoprotease DegP</fullName>
        <ecNumber evidence="4">3.4.21.107</ecNumber>
    </submittedName>
</protein>
<accession>A0A517U4Y0</accession>
<name>A0A517U4Y0_9BACT</name>
<dbReference type="Proteomes" id="UP000317909">
    <property type="component" value="Chromosome"/>
</dbReference>
<comment type="similarity">
    <text evidence="1">Belongs to the peptidase S1C family.</text>
</comment>
<dbReference type="KEGG" id="llh:I41_49210"/>
<feature type="domain" description="PDZ" evidence="3">
    <location>
        <begin position="263"/>
        <end position="344"/>
    </location>
</feature>
<dbReference type="SMART" id="SM00228">
    <property type="entry name" value="PDZ"/>
    <property type="match status" value="3"/>
</dbReference>
<proteinExistence type="inferred from homology"/>
<gene>
    <name evidence="4" type="primary">degP_4</name>
    <name evidence="4" type="ORF">I41_49210</name>
</gene>
<reference evidence="4 5" key="1">
    <citation type="submission" date="2019-02" db="EMBL/GenBank/DDBJ databases">
        <title>Deep-cultivation of Planctomycetes and their phenomic and genomic characterization uncovers novel biology.</title>
        <authorList>
            <person name="Wiegand S."/>
            <person name="Jogler M."/>
            <person name="Boedeker C."/>
            <person name="Pinto D."/>
            <person name="Vollmers J."/>
            <person name="Rivas-Marin E."/>
            <person name="Kohn T."/>
            <person name="Peeters S.H."/>
            <person name="Heuer A."/>
            <person name="Rast P."/>
            <person name="Oberbeckmann S."/>
            <person name="Bunk B."/>
            <person name="Jeske O."/>
            <person name="Meyerdierks A."/>
            <person name="Storesund J.E."/>
            <person name="Kallscheuer N."/>
            <person name="Luecker S."/>
            <person name="Lage O.M."/>
            <person name="Pohl T."/>
            <person name="Merkel B.J."/>
            <person name="Hornburger P."/>
            <person name="Mueller R.-W."/>
            <person name="Bruemmer F."/>
            <person name="Labrenz M."/>
            <person name="Spormann A.M."/>
            <person name="Op den Camp H."/>
            <person name="Overmann J."/>
            <person name="Amann R."/>
            <person name="Jetten M.S.M."/>
            <person name="Mascher T."/>
            <person name="Medema M.H."/>
            <person name="Devos D.P."/>
            <person name="Kaster A.-K."/>
            <person name="Ovreas L."/>
            <person name="Rohde M."/>
            <person name="Galperin M.Y."/>
            <person name="Jogler C."/>
        </authorList>
    </citation>
    <scope>NUCLEOTIDE SEQUENCE [LARGE SCALE GENOMIC DNA]</scope>
    <source>
        <strain evidence="4 5">I41</strain>
    </source>
</reference>
<dbReference type="EC" id="3.4.21.107" evidence="4"/>
<keyword evidence="5" id="KW-1185">Reference proteome</keyword>
<dbReference type="GO" id="GO:0006508">
    <property type="term" value="P:proteolysis"/>
    <property type="evidence" value="ECO:0007669"/>
    <property type="project" value="UniProtKB-KW"/>
</dbReference>
<keyword evidence="4" id="KW-0645">Protease</keyword>
<evidence type="ECO:0000313" key="5">
    <source>
        <dbReference type="Proteomes" id="UP000317909"/>
    </source>
</evidence>
<dbReference type="PANTHER" id="PTHR22939:SF129">
    <property type="entry name" value="SERINE PROTEASE HTRA2, MITOCHONDRIAL"/>
    <property type="match status" value="1"/>
</dbReference>
<organism evidence="4 5">
    <name type="scientific">Lacipirellula limnantheis</name>
    <dbReference type="NCBI Taxonomy" id="2528024"/>
    <lineage>
        <taxon>Bacteria</taxon>
        <taxon>Pseudomonadati</taxon>
        <taxon>Planctomycetota</taxon>
        <taxon>Planctomycetia</taxon>
        <taxon>Pirellulales</taxon>
        <taxon>Lacipirellulaceae</taxon>
        <taxon>Lacipirellula</taxon>
    </lineage>
</organism>
<evidence type="ECO:0000259" key="3">
    <source>
        <dbReference type="PROSITE" id="PS50106"/>
    </source>
</evidence>
<dbReference type="InterPro" id="IPR041489">
    <property type="entry name" value="PDZ_6"/>
</dbReference>
<sequence length="462" mass="48907">MFGHRRKLGHLVVLLLFLMAGLTPIPSYAQQREWLSKADAPLMVDGVVRQVFRSTVQGREEYLLQIDVQQSEGRKLAPEGSRVRFPGPGDSVYVHVSPRQDQAGRELIRGDRKDIPDEKSQVRAYLTPREQGGWEGVVPGWYEVVGNGAAGAGPDNQERDIARGSRSGESRLGMTTEALKVENRIALRVTSVERSGAAQKCGLEVGDIIAGAEESPITDAAQLEALAAKGKKFSLIVVDVNTGRGARVEIDPTEQPATDDAAGAQATQPPKASLGISAEPVSLGTRSAMRVTHVDPAGLAAKAGLEQGDIVVAANGAPITGPEQLLGALRKSGQTLKLTVRDSRTGRDTEVDVKLGDTKPVNPLPANVESPSFGSPGKLGAVTELAFHDDDFAVKVTEIETGSPAAQAGLRPGVMILAANGKPVLHPNELNDAVRKCAGILKLSVLDPTSGKKRDIDVNIGR</sequence>
<feature type="compositionally biased region" description="Low complexity" evidence="2">
    <location>
        <begin position="255"/>
        <end position="270"/>
    </location>
</feature>
<dbReference type="Pfam" id="PF17820">
    <property type="entry name" value="PDZ_6"/>
    <property type="match status" value="2"/>
</dbReference>
<feature type="region of interest" description="Disordered" evidence="2">
    <location>
        <begin position="149"/>
        <end position="168"/>
    </location>
</feature>
<dbReference type="PROSITE" id="PS50106">
    <property type="entry name" value="PDZ"/>
    <property type="match status" value="2"/>
</dbReference>
<feature type="domain" description="PDZ" evidence="3">
    <location>
        <begin position="394"/>
        <end position="449"/>
    </location>
</feature>
<dbReference type="InterPro" id="IPR001478">
    <property type="entry name" value="PDZ"/>
</dbReference>
<evidence type="ECO:0000256" key="2">
    <source>
        <dbReference type="SAM" id="MobiDB-lite"/>
    </source>
</evidence>
<feature type="region of interest" description="Disordered" evidence="2">
    <location>
        <begin position="247"/>
        <end position="276"/>
    </location>
</feature>
<dbReference type="Gene3D" id="2.30.42.10">
    <property type="match status" value="3"/>
</dbReference>
<keyword evidence="4" id="KW-0378">Hydrolase</keyword>
<dbReference type="InterPro" id="IPR036034">
    <property type="entry name" value="PDZ_sf"/>
</dbReference>